<evidence type="ECO:0000313" key="2">
    <source>
        <dbReference type="EMBL" id="GFS18148.1"/>
    </source>
</evidence>
<feature type="region of interest" description="Disordered" evidence="1">
    <location>
        <begin position="505"/>
        <end position="593"/>
    </location>
</feature>
<feature type="compositionally biased region" description="Polar residues" evidence="1">
    <location>
        <begin position="579"/>
        <end position="593"/>
    </location>
</feature>
<organism evidence="2 3">
    <name type="scientific">Elysia marginata</name>
    <dbReference type="NCBI Taxonomy" id="1093978"/>
    <lineage>
        <taxon>Eukaryota</taxon>
        <taxon>Metazoa</taxon>
        <taxon>Spiralia</taxon>
        <taxon>Lophotrochozoa</taxon>
        <taxon>Mollusca</taxon>
        <taxon>Gastropoda</taxon>
        <taxon>Heterobranchia</taxon>
        <taxon>Euthyneura</taxon>
        <taxon>Panpulmonata</taxon>
        <taxon>Sacoglossa</taxon>
        <taxon>Placobranchoidea</taxon>
        <taxon>Plakobranchidae</taxon>
        <taxon>Elysia</taxon>
    </lineage>
</organism>
<dbReference type="PANTHER" id="PTHR11492:SF8">
    <property type="entry name" value="NUCLEAR FACTOR I, ISOFORM B"/>
    <property type="match status" value="1"/>
</dbReference>
<proteinExistence type="predicted"/>
<sequence length="593" mass="63658">MQVLPSEHLILPCLPCEPKLQCFPCFALFHLVPDLRPDYIDLSLNGDHDMKVPGNIHSGVSGNDSIMATGVFSASELLRVTRPSIMMTPNGTHPLLPGGRLDSPSYYNYSPQDHHGGPPTMVPMHPVAMTNGQASASSPGGHPHKKLKRNHINSMSSVEDDQESVEGEENLSGYYTKGPGGGLQHHQAWHQEHMEPGQGPSTMHSPHMMLPVKPKQEPGFAPVSPSGSSGMQQRSLAPTPPRPMSTHTPGMIGGVGPSHSQQHTSPNPGLAHAMAMSGQHGLDYKNQQNDTFSDFVTLVCQEAQNSHNQSGQTSPPIRSPNRLPHFFSPGMLPPPPPPPPNLARPVAILQTSDGHTVISGHSAATTSAGSQQTVSGHGSQVGNGGASSSPSTPPVSGTVMSSPLSLLSRSEHAFSHIYSQVFTYPSISPVNAISGVISPTTLSLISSPMVTPRTTPRSTPIPRWGPSLMGGMDENMDYAMLANIMPTVNTDEALLGEDRYFSAVHSSESLDSSNGATSQQQQPPPQTQNQHHHHQQQGSLSQHQHHHHHNNHQQQQQPHQQQAQPTPQQQHQQQQQQPTMTSPGQTNSPKGTV</sequence>
<accession>A0AAV4J850</accession>
<dbReference type="InterPro" id="IPR000647">
    <property type="entry name" value="CTF/NFI"/>
</dbReference>
<feature type="compositionally biased region" description="Pro residues" evidence="1">
    <location>
        <begin position="331"/>
        <end position="342"/>
    </location>
</feature>
<feature type="region of interest" description="Disordered" evidence="1">
    <location>
        <begin position="109"/>
        <end position="274"/>
    </location>
</feature>
<evidence type="ECO:0000313" key="3">
    <source>
        <dbReference type="Proteomes" id="UP000762676"/>
    </source>
</evidence>
<protein>
    <submittedName>
        <fullName evidence="2">Nuclear factor 1</fullName>
    </submittedName>
</protein>
<reference evidence="2 3" key="1">
    <citation type="journal article" date="2021" name="Elife">
        <title>Chloroplast acquisition without the gene transfer in kleptoplastic sea slugs, Plakobranchus ocellatus.</title>
        <authorList>
            <person name="Maeda T."/>
            <person name="Takahashi S."/>
            <person name="Yoshida T."/>
            <person name="Shimamura S."/>
            <person name="Takaki Y."/>
            <person name="Nagai Y."/>
            <person name="Toyoda A."/>
            <person name="Suzuki Y."/>
            <person name="Arimoto A."/>
            <person name="Ishii H."/>
            <person name="Satoh N."/>
            <person name="Nishiyama T."/>
            <person name="Hasebe M."/>
            <person name="Maruyama T."/>
            <person name="Minagawa J."/>
            <person name="Obokata J."/>
            <person name="Shigenobu S."/>
        </authorList>
    </citation>
    <scope>NUCLEOTIDE SEQUENCE [LARGE SCALE GENOMIC DNA]</scope>
</reference>
<dbReference type="GO" id="GO:0000981">
    <property type="term" value="F:DNA-binding transcription factor activity, RNA polymerase II-specific"/>
    <property type="evidence" value="ECO:0007669"/>
    <property type="project" value="TreeGrafter"/>
</dbReference>
<dbReference type="PANTHER" id="PTHR11492">
    <property type="entry name" value="NUCLEAR FACTOR I"/>
    <property type="match status" value="1"/>
</dbReference>
<feature type="region of interest" description="Disordered" evidence="1">
    <location>
        <begin position="304"/>
        <end position="342"/>
    </location>
</feature>
<feature type="compositionally biased region" description="Polar residues" evidence="1">
    <location>
        <begin position="225"/>
        <end position="236"/>
    </location>
</feature>
<feature type="compositionally biased region" description="Low complexity" evidence="1">
    <location>
        <begin position="552"/>
        <end position="578"/>
    </location>
</feature>
<feature type="compositionally biased region" description="Polar residues" evidence="1">
    <location>
        <begin position="258"/>
        <end position="267"/>
    </location>
</feature>
<feature type="compositionally biased region" description="Low complexity" evidence="1">
    <location>
        <begin position="387"/>
        <end position="402"/>
    </location>
</feature>
<dbReference type="GO" id="GO:0000978">
    <property type="term" value="F:RNA polymerase II cis-regulatory region sequence-specific DNA binding"/>
    <property type="evidence" value="ECO:0007669"/>
    <property type="project" value="TreeGrafter"/>
</dbReference>
<dbReference type="GO" id="GO:0005634">
    <property type="term" value="C:nucleus"/>
    <property type="evidence" value="ECO:0007669"/>
    <property type="project" value="InterPro"/>
</dbReference>
<feature type="compositionally biased region" description="Polar residues" evidence="1">
    <location>
        <begin position="505"/>
        <end position="516"/>
    </location>
</feature>
<feature type="region of interest" description="Disordered" evidence="1">
    <location>
        <begin position="359"/>
        <end position="402"/>
    </location>
</feature>
<gene>
    <name evidence="2" type="ORF">ElyMa_004999900</name>
</gene>
<dbReference type="EMBL" id="BMAT01009997">
    <property type="protein sequence ID" value="GFS18148.1"/>
    <property type="molecule type" value="Genomic_DNA"/>
</dbReference>
<feature type="compositionally biased region" description="Polar residues" evidence="1">
    <location>
        <begin position="304"/>
        <end position="316"/>
    </location>
</feature>
<feature type="compositionally biased region" description="Basic residues" evidence="1">
    <location>
        <begin position="142"/>
        <end position="151"/>
    </location>
</feature>
<dbReference type="Proteomes" id="UP000762676">
    <property type="component" value="Unassembled WGS sequence"/>
</dbReference>
<name>A0AAV4J850_9GAST</name>
<evidence type="ECO:0000256" key="1">
    <source>
        <dbReference type="SAM" id="MobiDB-lite"/>
    </source>
</evidence>
<comment type="caution">
    <text evidence="2">The sequence shown here is derived from an EMBL/GenBank/DDBJ whole genome shotgun (WGS) entry which is preliminary data.</text>
</comment>
<feature type="compositionally biased region" description="Low complexity" evidence="1">
    <location>
        <begin position="359"/>
        <end position="376"/>
    </location>
</feature>
<keyword evidence="3" id="KW-1185">Reference proteome</keyword>
<dbReference type="AlphaFoldDB" id="A0AAV4J850"/>
<feature type="compositionally biased region" description="Acidic residues" evidence="1">
    <location>
        <begin position="158"/>
        <end position="169"/>
    </location>
</feature>